<evidence type="ECO:0000313" key="1">
    <source>
        <dbReference type="EMBL" id="KAH6628234.1"/>
    </source>
</evidence>
<proteinExistence type="predicted"/>
<sequence length="240" mass="25666">MPTTIHFVIPPSWRDSNNGENIMALRLRKRPPLTPVPPKLTAAYPAVFDDENFSDGGDAKDAKVISPLTYDKQPIIPSPFSARRSGVELEKPKSLLSLALTRSRSSTSVTTFDSGGGSWVTDSGDDKSDNGSGGDYMPVAQQVAEDFKRDNQAMATRRSTVKSLTELISELEQSVAADHRRGPKQPPLPSSLSRAPAHRASSASPCPRRASRDFAAVSGAAPVHLPLAGPDRPPRGLTAS</sequence>
<reference evidence="1 2" key="1">
    <citation type="journal article" date="2021" name="Nat. Commun.">
        <title>Genetic determinants of endophytism in the Arabidopsis root mycobiome.</title>
        <authorList>
            <person name="Mesny F."/>
            <person name="Miyauchi S."/>
            <person name="Thiergart T."/>
            <person name="Pickel B."/>
            <person name="Atanasova L."/>
            <person name="Karlsson M."/>
            <person name="Huettel B."/>
            <person name="Barry K.W."/>
            <person name="Haridas S."/>
            <person name="Chen C."/>
            <person name="Bauer D."/>
            <person name="Andreopoulos W."/>
            <person name="Pangilinan J."/>
            <person name="LaButti K."/>
            <person name="Riley R."/>
            <person name="Lipzen A."/>
            <person name="Clum A."/>
            <person name="Drula E."/>
            <person name="Henrissat B."/>
            <person name="Kohler A."/>
            <person name="Grigoriev I.V."/>
            <person name="Martin F.M."/>
            <person name="Hacquard S."/>
        </authorList>
    </citation>
    <scope>NUCLEOTIDE SEQUENCE [LARGE SCALE GENOMIC DNA]</scope>
    <source>
        <strain evidence="1 2">MPI-SDFR-AT-0079</strain>
    </source>
</reference>
<comment type="caution">
    <text evidence="1">The sequence shown here is derived from an EMBL/GenBank/DDBJ whole genome shotgun (WGS) entry which is preliminary data.</text>
</comment>
<organism evidence="1 2">
    <name type="scientific">Chaetomium tenue</name>
    <dbReference type="NCBI Taxonomy" id="1854479"/>
    <lineage>
        <taxon>Eukaryota</taxon>
        <taxon>Fungi</taxon>
        <taxon>Dikarya</taxon>
        <taxon>Ascomycota</taxon>
        <taxon>Pezizomycotina</taxon>
        <taxon>Sordariomycetes</taxon>
        <taxon>Sordariomycetidae</taxon>
        <taxon>Sordariales</taxon>
        <taxon>Chaetomiaceae</taxon>
        <taxon>Chaetomium</taxon>
    </lineage>
</organism>
<name>A0ACB7P4X4_9PEZI</name>
<protein>
    <submittedName>
        <fullName evidence="1">Uncharacterized protein</fullName>
    </submittedName>
</protein>
<evidence type="ECO:0000313" key="2">
    <source>
        <dbReference type="Proteomes" id="UP000724584"/>
    </source>
</evidence>
<accession>A0ACB7P4X4</accession>
<gene>
    <name evidence="1" type="ORF">F5144DRAFT_613938</name>
</gene>
<keyword evidence="2" id="KW-1185">Reference proteome</keyword>
<dbReference type="EMBL" id="JAGIZQ010000005">
    <property type="protein sequence ID" value="KAH6628234.1"/>
    <property type="molecule type" value="Genomic_DNA"/>
</dbReference>
<dbReference type="Proteomes" id="UP000724584">
    <property type="component" value="Unassembled WGS sequence"/>
</dbReference>